<keyword evidence="6" id="KW-0418">Kinase</keyword>
<evidence type="ECO:0000313" key="7">
    <source>
        <dbReference type="Proteomes" id="UP000055019"/>
    </source>
</evidence>
<evidence type="ECO:0000256" key="3">
    <source>
        <dbReference type="ARBA" id="ARBA00022553"/>
    </source>
</evidence>
<feature type="transmembrane region" description="Helical" evidence="4">
    <location>
        <begin position="238"/>
        <end position="256"/>
    </location>
</feature>
<reference evidence="6" key="1">
    <citation type="submission" date="2016-01" db="EMBL/GenBank/DDBJ databases">
        <authorList>
            <person name="Peeters C."/>
        </authorList>
    </citation>
    <scope>NUCLEOTIDE SEQUENCE [LARGE SCALE GENOMIC DNA]</scope>
    <source>
        <strain evidence="6">LMG 29317</strain>
    </source>
</reference>
<organism evidence="6 7">
    <name type="scientific">Caballeronia arvi</name>
    <dbReference type="NCBI Taxonomy" id="1777135"/>
    <lineage>
        <taxon>Bacteria</taxon>
        <taxon>Pseudomonadati</taxon>
        <taxon>Pseudomonadota</taxon>
        <taxon>Betaproteobacteria</taxon>
        <taxon>Burkholderiales</taxon>
        <taxon>Burkholderiaceae</taxon>
        <taxon>Caballeronia</taxon>
    </lineage>
</organism>
<evidence type="ECO:0000256" key="2">
    <source>
        <dbReference type="ARBA" id="ARBA00012438"/>
    </source>
</evidence>
<feature type="transmembrane region" description="Helical" evidence="4">
    <location>
        <begin position="58"/>
        <end position="80"/>
    </location>
</feature>
<feature type="transmembrane region" description="Helical" evidence="4">
    <location>
        <begin position="445"/>
        <end position="468"/>
    </location>
</feature>
<dbReference type="InterPro" id="IPR005467">
    <property type="entry name" value="His_kinase_dom"/>
</dbReference>
<proteinExistence type="predicted"/>
<keyword evidence="4" id="KW-0812">Transmembrane</keyword>
<dbReference type="SMART" id="SM00387">
    <property type="entry name" value="HATPase_c"/>
    <property type="match status" value="1"/>
</dbReference>
<feature type="transmembrane region" description="Helical" evidence="4">
    <location>
        <begin position="587"/>
        <end position="606"/>
    </location>
</feature>
<dbReference type="PANTHER" id="PTHR43065:SF47">
    <property type="match status" value="1"/>
</dbReference>
<dbReference type="AlphaFoldDB" id="A0A158JRF1"/>
<dbReference type="CDD" id="cd00075">
    <property type="entry name" value="HATPase"/>
    <property type="match status" value="1"/>
</dbReference>
<feature type="transmembrane region" description="Helical" evidence="4">
    <location>
        <begin position="192"/>
        <end position="210"/>
    </location>
</feature>
<feature type="transmembrane region" description="Helical" evidence="4">
    <location>
        <begin position="403"/>
        <end position="424"/>
    </location>
</feature>
<feature type="transmembrane region" description="Helical" evidence="4">
    <location>
        <begin position="626"/>
        <end position="644"/>
    </location>
</feature>
<comment type="catalytic activity">
    <reaction evidence="1">
        <text>ATP + protein L-histidine = ADP + protein N-phospho-L-histidine.</text>
        <dbReference type="EC" id="2.7.13.3"/>
    </reaction>
</comment>
<gene>
    <name evidence="6" type="ORF">AWB74_04172</name>
</gene>
<evidence type="ECO:0000256" key="4">
    <source>
        <dbReference type="SAM" id="Phobius"/>
    </source>
</evidence>
<evidence type="ECO:0000256" key="1">
    <source>
        <dbReference type="ARBA" id="ARBA00000085"/>
    </source>
</evidence>
<dbReference type="Gene3D" id="3.30.565.10">
    <property type="entry name" value="Histidine kinase-like ATPase, C-terminal domain"/>
    <property type="match status" value="1"/>
</dbReference>
<dbReference type="Gene3D" id="1.10.287.130">
    <property type="match status" value="1"/>
</dbReference>
<keyword evidence="7" id="KW-1185">Reference proteome</keyword>
<keyword evidence="6" id="KW-0808">Transferase</keyword>
<dbReference type="InterPro" id="IPR036890">
    <property type="entry name" value="HATPase_C_sf"/>
</dbReference>
<dbReference type="InterPro" id="IPR004358">
    <property type="entry name" value="Sig_transdc_His_kin-like_C"/>
</dbReference>
<dbReference type="InterPro" id="IPR003661">
    <property type="entry name" value="HisK_dim/P_dom"/>
</dbReference>
<sequence length="935" mass="101593">MQLSANNRIVLFNGLRTRWPTVMRIKRDYQSWVANETLEDYALRYAASSYRRWSPFTLANTAIGGISFLALEAIGASITLSFGFHNAFPAILVVCALIFLVSVPIAYYSSVANVDIDLLTRGAGFGYVGSTITSLIYASFTFIFFALEAAILAQALELAAGINIVIGYLLSSLLIIPLVFFGVTLINKLQRWTQPLWVILLVAPFIFILWQDPDVLRRWAAFPGLGATAEARGGNIDVLLFGAAAGVLFSLMGQIGEQVDYLRFLPDRTARNRLSWWTAMLAAGPGWIVVGGLKLLAGSLLAVLALQDGVPAVDAVVPVHMYVTAYRHVFDSPALALAVATVFVVISQVKINVTNAYAGSLAWSNVFARLTHYHPGRVVWLVFNVMIALLLTLLGIFKTLETVLSVYSNLVIAWLGALVADLVVLKPLGVSPRRIEFKRAHLYQVNPVGCGAMLIASVVSTCAFAGLFGDVARAYSAFIALFLAFVSAIAIAYATGGRYYIARADVQHADVPRTQLVRCCICERDYEAADMAWCPFNQGSICSLCCGLDNHCRDRCKMPVASTADEFAEPPGPSTLAPHFGRRIGRFFGLFIIASTATGAVFLLSYRLIEIADVMARAQIGDVLLHTYAATLPLLAFGAWWIVLSQESRELTQADLLQSLHNLETTRKELVESERMASLGGLVAGVAHEINTPVGIVVSAASYLRDRTESISESLKRQDLTEDALGSYLRDAGQSTRLMLSNADRAARLVQSFKQVAVDQVSEARRQFDLGEYIRETVLSVEPKLRGTRVALRIDCPPGILMDSFPGPLAQVLTNLILNSLVHAFAPGEVGHIVISARRSGDTHVVLEHEDDGCGIPDELHERIFEPFFTTRRGSGGSGLGLHLAYALVTRALDGTLAVRNGAHAGSVFVLTLPRVARAHEGAIHVIPGAQGERQ</sequence>
<evidence type="ECO:0000259" key="5">
    <source>
        <dbReference type="PROSITE" id="PS50109"/>
    </source>
</evidence>
<keyword evidence="4" id="KW-0472">Membrane</keyword>
<feature type="transmembrane region" description="Helical" evidence="4">
    <location>
        <begin position="165"/>
        <end position="186"/>
    </location>
</feature>
<dbReference type="PROSITE" id="PS50109">
    <property type="entry name" value="HIS_KIN"/>
    <property type="match status" value="1"/>
</dbReference>
<dbReference type="SUPFAM" id="SSF55874">
    <property type="entry name" value="ATPase domain of HSP90 chaperone/DNA topoisomerase II/histidine kinase"/>
    <property type="match status" value="1"/>
</dbReference>
<feature type="domain" description="Histidine kinase" evidence="5">
    <location>
        <begin position="685"/>
        <end position="917"/>
    </location>
</feature>
<feature type="transmembrane region" description="Helical" evidence="4">
    <location>
        <begin position="378"/>
        <end position="397"/>
    </location>
</feature>
<dbReference type="Gene3D" id="1.10.4160.10">
    <property type="entry name" value="Hydantoin permease"/>
    <property type="match status" value="1"/>
</dbReference>
<dbReference type="InterPro" id="IPR003594">
    <property type="entry name" value="HATPase_dom"/>
</dbReference>
<dbReference type="GO" id="GO:0000155">
    <property type="term" value="F:phosphorelay sensor kinase activity"/>
    <property type="evidence" value="ECO:0007669"/>
    <property type="project" value="InterPro"/>
</dbReference>
<evidence type="ECO:0000313" key="6">
    <source>
        <dbReference type="EMBL" id="SAL70900.1"/>
    </source>
</evidence>
<dbReference type="PANTHER" id="PTHR43065">
    <property type="entry name" value="SENSOR HISTIDINE KINASE"/>
    <property type="match status" value="1"/>
</dbReference>
<dbReference type="EC" id="2.7.13.3" evidence="2"/>
<feature type="transmembrane region" description="Helical" evidence="4">
    <location>
        <begin position="474"/>
        <end position="494"/>
    </location>
</feature>
<feature type="transmembrane region" description="Helical" evidence="4">
    <location>
        <begin position="276"/>
        <end position="297"/>
    </location>
</feature>
<name>A0A158JRF1_9BURK</name>
<feature type="transmembrane region" description="Helical" evidence="4">
    <location>
        <begin position="127"/>
        <end position="153"/>
    </location>
</feature>
<comment type="caution">
    <text evidence="6">The sequence shown here is derived from an EMBL/GenBank/DDBJ whole genome shotgun (WGS) entry which is preliminary data.</text>
</comment>
<accession>A0A158JRF1</accession>
<dbReference type="PRINTS" id="PR00344">
    <property type="entry name" value="BCTRLSENSOR"/>
</dbReference>
<dbReference type="SUPFAM" id="SSF47384">
    <property type="entry name" value="Homodimeric domain of signal transducing histidine kinase"/>
    <property type="match status" value="1"/>
</dbReference>
<keyword evidence="3" id="KW-0597">Phosphoprotein</keyword>
<keyword evidence="4" id="KW-1133">Transmembrane helix</keyword>
<dbReference type="CDD" id="cd00082">
    <property type="entry name" value="HisKA"/>
    <property type="match status" value="1"/>
</dbReference>
<dbReference type="Proteomes" id="UP000055019">
    <property type="component" value="Unassembled WGS sequence"/>
</dbReference>
<feature type="transmembrane region" description="Helical" evidence="4">
    <location>
        <begin position="87"/>
        <end position="107"/>
    </location>
</feature>
<protein>
    <recommendedName>
        <fullName evidence="2">histidine kinase</fullName>
        <ecNumber evidence="2">2.7.13.3</ecNumber>
    </recommendedName>
</protein>
<dbReference type="Pfam" id="PF02518">
    <property type="entry name" value="HATPase_c"/>
    <property type="match status" value="1"/>
</dbReference>
<dbReference type="EMBL" id="FCOM02000018">
    <property type="protein sequence ID" value="SAL70900.1"/>
    <property type="molecule type" value="Genomic_DNA"/>
</dbReference>
<dbReference type="InterPro" id="IPR036097">
    <property type="entry name" value="HisK_dim/P_sf"/>
</dbReference>